<proteinExistence type="predicted"/>
<organism evidence="1">
    <name type="scientific">Rhizophora mucronata</name>
    <name type="common">Asiatic mangrove</name>
    <dbReference type="NCBI Taxonomy" id="61149"/>
    <lineage>
        <taxon>Eukaryota</taxon>
        <taxon>Viridiplantae</taxon>
        <taxon>Streptophyta</taxon>
        <taxon>Embryophyta</taxon>
        <taxon>Tracheophyta</taxon>
        <taxon>Spermatophyta</taxon>
        <taxon>Magnoliopsida</taxon>
        <taxon>eudicotyledons</taxon>
        <taxon>Gunneridae</taxon>
        <taxon>Pentapetalae</taxon>
        <taxon>rosids</taxon>
        <taxon>fabids</taxon>
        <taxon>Malpighiales</taxon>
        <taxon>Rhizophoraceae</taxon>
        <taxon>Rhizophora</taxon>
    </lineage>
</organism>
<dbReference type="AlphaFoldDB" id="A0A2P2JBY7"/>
<protein>
    <submittedName>
        <fullName evidence="1">Uncharacterized protein</fullName>
    </submittedName>
</protein>
<accession>A0A2P2JBY7</accession>
<sequence>MISQATPPITNPITKDLIHKHPDVQVFCQQAIKDNCCHSFLFCKMNQARIAFSAKL</sequence>
<evidence type="ECO:0000313" key="1">
    <source>
        <dbReference type="EMBL" id="MBW90937.1"/>
    </source>
</evidence>
<dbReference type="EMBL" id="GGEC01010454">
    <property type="protein sequence ID" value="MBW90937.1"/>
    <property type="molecule type" value="Transcribed_RNA"/>
</dbReference>
<reference evidence="1" key="1">
    <citation type="submission" date="2018-02" db="EMBL/GenBank/DDBJ databases">
        <title>Rhizophora mucronata_Transcriptome.</title>
        <authorList>
            <person name="Meera S.P."/>
            <person name="Sreeshan A."/>
            <person name="Augustine A."/>
        </authorList>
    </citation>
    <scope>NUCLEOTIDE SEQUENCE</scope>
    <source>
        <tissue evidence="1">Leaf</tissue>
    </source>
</reference>
<name>A0A2P2JBY7_RHIMU</name>